<name>A0A077R4H3_9BASI</name>
<feature type="compositionally biased region" description="Polar residues" evidence="1">
    <location>
        <begin position="167"/>
        <end position="178"/>
    </location>
</feature>
<dbReference type="EMBL" id="HG529597">
    <property type="protein sequence ID" value="CDI53941.1"/>
    <property type="molecule type" value="Genomic_DNA"/>
</dbReference>
<dbReference type="Gene3D" id="3.80.10.10">
    <property type="entry name" value="Ribonuclease Inhibitor"/>
    <property type="match status" value="2"/>
</dbReference>
<evidence type="ECO:0000313" key="2">
    <source>
        <dbReference type="EMBL" id="CDI53941.1"/>
    </source>
</evidence>
<accession>A0A077R4H3</accession>
<sequence>MPPRKLSISRIRADSRVRSDDPDLNRTSRRSSGSGSSRPSQRYRSVTAFSTSASSREAKTSTKDNARRGKRPSQPKTSARILHILDDDIEETRVQNLFAPDARAQQQNVSYRTLSLTQQARRDGSEFRLPSLAGMCCSTIASCFDALLPSRDQFEAAATSTAASASRTIQNSRTLKNTSNKRKRSGGRALGADPESDEDQQDYVPSDDDAQASKSSTRSIRSRRDASNAQSLASAAAQSTGQLLAGWTPSELHYLTRKTSEQLKLLSPAASFLLFRTLVEQAPQYLTKTVVSDFFLPPISSTASSSSVRNAANTAARTHVWLPASIPLLSHDKSGASFLVNHLSTALTSALEPKTSVLSQVAAEDMPLSALPSRFIHTQPASFALRSLQLHGLTRLQDGTIARFFETAIPSRISSSRIAQRESILRLDMISLRGCIAVSDRTVTAICRSTGSTLQYLNLDFTDVTAESVSMLMMFAPNLQTLKLGYNDNVSDKTLSAALQAPYTGSLPFSKLINLRLRKCTLVGDIGVASFLKYTHRTLQVLDISGTSVGGANPHSPDFYILLMSFFPSGLPAPIQGKDSLKSFRSSETLPLRKLNLLDTNLDYESLEKMVDRAPHLDTLLLRQMPSRSTHDGMITLLEKMVSTTIHDWKRLHLRILDVGDEFAYLFPFLLSGFRVSTCLTFILVLDTNTDFIVCF</sequence>
<dbReference type="InterPro" id="IPR006553">
    <property type="entry name" value="Leu-rich_rpt_Cys-con_subtyp"/>
</dbReference>
<dbReference type="SMART" id="SM00367">
    <property type="entry name" value="LRR_CC"/>
    <property type="match status" value="3"/>
</dbReference>
<feature type="compositionally biased region" description="Basic and acidic residues" evidence="1">
    <location>
        <begin position="56"/>
        <end position="67"/>
    </location>
</feature>
<feature type="region of interest" description="Disordered" evidence="1">
    <location>
        <begin position="161"/>
        <end position="233"/>
    </location>
</feature>
<dbReference type="AlphaFoldDB" id="A0A077R4H3"/>
<dbReference type="InterPro" id="IPR032675">
    <property type="entry name" value="LRR_dom_sf"/>
</dbReference>
<dbReference type="GO" id="GO:0031146">
    <property type="term" value="P:SCF-dependent proteasomal ubiquitin-dependent protein catabolic process"/>
    <property type="evidence" value="ECO:0007669"/>
    <property type="project" value="TreeGrafter"/>
</dbReference>
<proteinExistence type="predicted"/>
<dbReference type="PANTHER" id="PTHR13318">
    <property type="entry name" value="PARTNER OF PAIRED, ISOFORM B-RELATED"/>
    <property type="match status" value="1"/>
</dbReference>
<reference evidence="2" key="1">
    <citation type="journal article" date="2014" name="Genome Biol. Evol.">
        <title>Gene Loss Rather Than Gene Gain Is Associated with a Host Jump from Monocots to Dicots in the Smut Fungus Melanopsichium pennsylvanicum.</title>
        <authorList>
            <person name="Sharma R."/>
            <person name="Mishra B."/>
            <person name="Runge F."/>
            <person name="Thines M."/>
        </authorList>
    </citation>
    <scope>NUCLEOTIDE SEQUENCE</scope>
    <source>
        <strain evidence="2">4</strain>
    </source>
</reference>
<protein>
    <submittedName>
        <fullName evidence="2">Uncharacterized protein</fullName>
    </submittedName>
</protein>
<dbReference type="GO" id="GO:0019005">
    <property type="term" value="C:SCF ubiquitin ligase complex"/>
    <property type="evidence" value="ECO:0007669"/>
    <property type="project" value="TreeGrafter"/>
</dbReference>
<feature type="compositionally biased region" description="Acidic residues" evidence="1">
    <location>
        <begin position="194"/>
        <end position="210"/>
    </location>
</feature>
<dbReference type="SUPFAM" id="SSF52047">
    <property type="entry name" value="RNI-like"/>
    <property type="match status" value="1"/>
</dbReference>
<evidence type="ECO:0000256" key="1">
    <source>
        <dbReference type="SAM" id="MobiDB-lite"/>
    </source>
</evidence>
<organism evidence="2">
    <name type="scientific">Melanopsichium pennsylvanicum 4</name>
    <dbReference type="NCBI Taxonomy" id="1398559"/>
    <lineage>
        <taxon>Eukaryota</taxon>
        <taxon>Fungi</taxon>
        <taxon>Dikarya</taxon>
        <taxon>Basidiomycota</taxon>
        <taxon>Ustilaginomycotina</taxon>
        <taxon>Ustilaginomycetes</taxon>
        <taxon>Ustilaginales</taxon>
        <taxon>Ustilaginaceae</taxon>
        <taxon>Melanopsichium</taxon>
    </lineage>
</organism>
<feature type="region of interest" description="Disordered" evidence="1">
    <location>
        <begin position="1"/>
        <end position="78"/>
    </location>
</feature>
<feature type="compositionally biased region" description="Basic and acidic residues" evidence="1">
    <location>
        <begin position="11"/>
        <end position="26"/>
    </location>
</feature>
<feature type="compositionally biased region" description="Low complexity" evidence="1">
    <location>
        <begin position="30"/>
        <end position="45"/>
    </location>
</feature>